<feature type="chain" id="PRO_5047062786" evidence="12">
    <location>
        <begin position="30"/>
        <end position="646"/>
    </location>
</feature>
<evidence type="ECO:0000256" key="2">
    <source>
        <dbReference type="ARBA" id="ARBA00022448"/>
    </source>
</evidence>
<dbReference type="InterPro" id="IPR039426">
    <property type="entry name" value="TonB-dep_rcpt-like"/>
</dbReference>
<dbReference type="Pfam" id="PF07715">
    <property type="entry name" value="Plug"/>
    <property type="match status" value="1"/>
</dbReference>
<evidence type="ECO:0000256" key="11">
    <source>
        <dbReference type="RuleBase" id="RU003357"/>
    </source>
</evidence>
<sequence>MLPFPQTALRGPLPLACLLLAGTSLNPLAARAQAGPETIRLDEVVVSATGTPTPAREVASSVTVITADQIQREQRRTLPQALAAVPGLNIVQIGGPGGQTSVFMRGTNSNHVKVLIDGIDANDPSTPNRSFDFGSMLTNDIERIEVLRGPQSGLYGADALGGVISITTKRGEGPPKLTASAEAGSYGTFNQAFGLSGGDDRFNYAFNIAHLKSDSTPVTPPNLVPPGRRINPNSYDNWNYSARLGFKLTDTLSLNWIGRYSDGYLLSTGDSGFPSVPNAYRSSQSYKQAFTRGELVFDPFDGRFVNRFGIAYTNQDRSNRSPNAAGILGLPTDNLGERTKYDWRGDLKLMEGQMLVMGLQYENERLESRSLTASNGNTGAFLELQSNWSERFFTVANIRRDEDETFGGHTTYRLAPTFIVPGSETKLKASYGTGFKAPTLSQRFSDSRPAYNFYGNPNLKPEESRGYDIGFEQPLLDNKLQIGATWFHNDIDNLILTNAARTSYTNIGRAQTKGVESFVALELSPQFKIRADYTFTLAKDETANQELLRRPRHKASLTANWVPIENLNLSATLIYVGDRVDGNRDFSISRMRAPGATIVNIAAEYKASEKLTVFGRVDNLFDKRYENPVGFLVPGLSAFGGLRVSL</sequence>
<evidence type="ECO:0000256" key="8">
    <source>
        <dbReference type="ARBA" id="ARBA00023170"/>
    </source>
</evidence>
<evidence type="ECO:0000256" key="5">
    <source>
        <dbReference type="ARBA" id="ARBA00022729"/>
    </source>
</evidence>
<evidence type="ECO:0000259" key="13">
    <source>
        <dbReference type="Pfam" id="PF00593"/>
    </source>
</evidence>
<keyword evidence="4 10" id="KW-0812">Transmembrane</keyword>
<keyword evidence="6 11" id="KW-0798">TonB box</keyword>
<keyword evidence="16" id="KW-1185">Reference proteome</keyword>
<evidence type="ECO:0000256" key="7">
    <source>
        <dbReference type="ARBA" id="ARBA00023136"/>
    </source>
</evidence>
<accession>A0ABU3SH09</accession>
<dbReference type="InterPro" id="IPR036942">
    <property type="entry name" value="Beta-barrel_TonB_sf"/>
</dbReference>
<gene>
    <name evidence="15" type="ORF">RKE40_29040</name>
</gene>
<feature type="signal peptide" evidence="12">
    <location>
        <begin position="1"/>
        <end position="29"/>
    </location>
</feature>
<proteinExistence type="inferred from homology"/>
<evidence type="ECO:0000259" key="14">
    <source>
        <dbReference type="Pfam" id="PF07715"/>
    </source>
</evidence>
<keyword evidence="2 10" id="KW-0813">Transport</keyword>
<dbReference type="Pfam" id="PF00593">
    <property type="entry name" value="TonB_dep_Rec_b-barrel"/>
    <property type="match status" value="1"/>
</dbReference>
<comment type="similarity">
    <text evidence="10 11">Belongs to the TonB-dependent receptor family.</text>
</comment>
<dbReference type="Proteomes" id="UP001254257">
    <property type="component" value="Unassembled WGS sequence"/>
</dbReference>
<dbReference type="Gene3D" id="2.170.130.10">
    <property type="entry name" value="TonB-dependent receptor, plug domain"/>
    <property type="match status" value="1"/>
</dbReference>
<dbReference type="RefSeq" id="WP_316021638.1">
    <property type="nucleotide sequence ID" value="NZ_JAWDID010000098.1"/>
</dbReference>
<evidence type="ECO:0000313" key="15">
    <source>
        <dbReference type="EMBL" id="MDU0343946.1"/>
    </source>
</evidence>
<evidence type="ECO:0000256" key="4">
    <source>
        <dbReference type="ARBA" id="ARBA00022692"/>
    </source>
</evidence>
<comment type="subcellular location">
    <subcellularLocation>
        <location evidence="1 10">Cell outer membrane</location>
        <topology evidence="1 10">Multi-pass membrane protein</topology>
    </subcellularLocation>
</comment>
<protein>
    <submittedName>
        <fullName evidence="15">TonB-dependent receptor</fullName>
    </submittedName>
</protein>
<dbReference type="EMBL" id="JAWDID010000098">
    <property type="protein sequence ID" value="MDU0343946.1"/>
    <property type="molecule type" value="Genomic_DNA"/>
</dbReference>
<evidence type="ECO:0000256" key="12">
    <source>
        <dbReference type="SAM" id="SignalP"/>
    </source>
</evidence>
<dbReference type="PROSITE" id="PS52016">
    <property type="entry name" value="TONB_DEPENDENT_REC_3"/>
    <property type="match status" value="1"/>
</dbReference>
<feature type="domain" description="TonB-dependent receptor-like beta-barrel" evidence="13">
    <location>
        <begin position="186"/>
        <end position="620"/>
    </location>
</feature>
<dbReference type="Gene3D" id="2.40.170.20">
    <property type="entry name" value="TonB-dependent receptor, beta-barrel domain"/>
    <property type="match status" value="1"/>
</dbReference>
<dbReference type="PANTHER" id="PTHR30069:SF29">
    <property type="entry name" value="HEMOGLOBIN AND HEMOGLOBIN-HAPTOGLOBIN-BINDING PROTEIN 1-RELATED"/>
    <property type="match status" value="1"/>
</dbReference>
<dbReference type="InterPro" id="IPR037066">
    <property type="entry name" value="Plug_dom_sf"/>
</dbReference>
<organism evidence="15 16">
    <name type="scientific">Bosea rubneri</name>
    <dbReference type="NCBI Taxonomy" id="3075434"/>
    <lineage>
        <taxon>Bacteria</taxon>
        <taxon>Pseudomonadati</taxon>
        <taxon>Pseudomonadota</taxon>
        <taxon>Alphaproteobacteria</taxon>
        <taxon>Hyphomicrobiales</taxon>
        <taxon>Boseaceae</taxon>
        <taxon>Bosea</taxon>
    </lineage>
</organism>
<dbReference type="SUPFAM" id="SSF56935">
    <property type="entry name" value="Porins"/>
    <property type="match status" value="1"/>
</dbReference>
<evidence type="ECO:0000256" key="10">
    <source>
        <dbReference type="PROSITE-ProRule" id="PRU01360"/>
    </source>
</evidence>
<dbReference type="InterPro" id="IPR012910">
    <property type="entry name" value="Plug_dom"/>
</dbReference>
<keyword evidence="7 10" id="KW-0472">Membrane</keyword>
<evidence type="ECO:0000256" key="1">
    <source>
        <dbReference type="ARBA" id="ARBA00004571"/>
    </source>
</evidence>
<name>A0ABU3SH09_9HYPH</name>
<keyword evidence="9 10" id="KW-0998">Cell outer membrane</keyword>
<evidence type="ECO:0000256" key="3">
    <source>
        <dbReference type="ARBA" id="ARBA00022452"/>
    </source>
</evidence>
<reference evidence="15 16" key="1">
    <citation type="submission" date="2023-09" db="EMBL/GenBank/DDBJ databases">
        <title>Whole genome shotgun sequencing (WGS) of Bosea sp. ZW T0_25, isolated from stored onions (Allium cepa).</title>
        <authorList>
            <person name="Stoll D.A."/>
            <person name="Huch M."/>
        </authorList>
    </citation>
    <scope>NUCLEOTIDE SEQUENCE [LARGE SCALE GENOMIC DNA]</scope>
    <source>
        <strain evidence="15 16">ZW T0_25</strain>
    </source>
</reference>
<dbReference type="CDD" id="cd01347">
    <property type="entry name" value="ligand_gated_channel"/>
    <property type="match status" value="1"/>
</dbReference>
<keyword evidence="8 15" id="KW-0675">Receptor</keyword>
<dbReference type="PANTHER" id="PTHR30069">
    <property type="entry name" value="TONB-DEPENDENT OUTER MEMBRANE RECEPTOR"/>
    <property type="match status" value="1"/>
</dbReference>
<dbReference type="InterPro" id="IPR000531">
    <property type="entry name" value="Beta-barrel_TonB"/>
</dbReference>
<evidence type="ECO:0000313" key="16">
    <source>
        <dbReference type="Proteomes" id="UP001254257"/>
    </source>
</evidence>
<evidence type="ECO:0000256" key="6">
    <source>
        <dbReference type="ARBA" id="ARBA00023077"/>
    </source>
</evidence>
<feature type="domain" description="TonB-dependent receptor plug" evidence="14">
    <location>
        <begin position="55"/>
        <end position="163"/>
    </location>
</feature>
<keyword evidence="3 10" id="KW-1134">Transmembrane beta strand</keyword>
<comment type="caution">
    <text evidence="15">The sequence shown here is derived from an EMBL/GenBank/DDBJ whole genome shotgun (WGS) entry which is preliminary data.</text>
</comment>
<keyword evidence="5 12" id="KW-0732">Signal</keyword>
<evidence type="ECO:0000256" key="9">
    <source>
        <dbReference type="ARBA" id="ARBA00023237"/>
    </source>
</evidence>